<keyword evidence="5" id="KW-0997">Cell inner membrane</keyword>
<evidence type="ECO:0000256" key="9">
    <source>
        <dbReference type="ARBA" id="ARBA00037215"/>
    </source>
</evidence>
<dbReference type="GO" id="GO:0005886">
    <property type="term" value="C:plasma membrane"/>
    <property type="evidence" value="ECO:0007669"/>
    <property type="project" value="UniProtKB-SubCell"/>
</dbReference>
<gene>
    <name evidence="13" type="ORF">BLA27_14040</name>
</gene>
<dbReference type="RefSeq" id="WP_071632278.1">
    <property type="nucleotide sequence ID" value="NZ_JBHJZM010000014.1"/>
</dbReference>
<protein>
    <recommendedName>
        <fullName evidence="10">Glutathione transport system permease protein GsiC</fullName>
    </recommendedName>
</protein>
<keyword evidence="4" id="KW-1003">Cell membrane</keyword>
<proteinExistence type="inferred from homology"/>
<dbReference type="GO" id="GO:0055085">
    <property type="term" value="P:transmembrane transport"/>
    <property type="evidence" value="ECO:0007669"/>
    <property type="project" value="InterPro"/>
</dbReference>
<comment type="caution">
    <text evidence="13">The sequence shown here is derived from an EMBL/GenBank/DDBJ whole genome shotgun (WGS) entry which is preliminary data.</text>
</comment>
<evidence type="ECO:0000256" key="3">
    <source>
        <dbReference type="ARBA" id="ARBA00022448"/>
    </source>
</evidence>
<dbReference type="InterPro" id="IPR000515">
    <property type="entry name" value="MetI-like"/>
</dbReference>
<organism evidence="13 14">
    <name type="scientific">Brucella cytisi</name>
    <dbReference type="NCBI Taxonomy" id="407152"/>
    <lineage>
        <taxon>Bacteria</taxon>
        <taxon>Pseudomonadati</taxon>
        <taxon>Pseudomonadota</taxon>
        <taxon>Alphaproteobacteria</taxon>
        <taxon>Hyphomicrobiales</taxon>
        <taxon>Brucellaceae</taxon>
        <taxon>Brucella/Ochrobactrum group</taxon>
        <taxon>Brucella</taxon>
    </lineage>
</organism>
<keyword evidence="14" id="KW-1185">Reference proteome</keyword>
<evidence type="ECO:0000313" key="14">
    <source>
        <dbReference type="Proteomes" id="UP000182985"/>
    </source>
</evidence>
<dbReference type="Proteomes" id="UP000182985">
    <property type="component" value="Unassembled WGS sequence"/>
</dbReference>
<comment type="similarity">
    <text evidence="2 11">Belongs to the binding-protein-dependent transport system permease family.</text>
</comment>
<dbReference type="CDD" id="cd06261">
    <property type="entry name" value="TM_PBP2"/>
    <property type="match status" value="1"/>
</dbReference>
<dbReference type="PROSITE" id="PS50928">
    <property type="entry name" value="ABC_TM1"/>
    <property type="match status" value="1"/>
</dbReference>
<sequence length="306" mass="34056">MFSYLIKRLVATVPVIVLVMVCVFAFVHMLPGDPARLVAGPDASPQDIAAVRSSLGLDKPLPEQFTRYLTRAVHGDFGVSLKTRRMVTEEIGERLMPTVWLTVFAMLWSSLLGLLIGVISAVKRGKWPDYAGMIIAVSGISFPPFWLGLLLINIFSVKLGWFPTGGYGTWQHYVMPSFTLGVGVAAVMARFTRSAFIEIAREDYVRTARAKGVPERRVVWKHALRNALIPIITMVGLQFGFLLGGSIVVESVFSWPGVGRLLVDSVSYRDYPVIQALILLFSLQFIFINLLVDVLYAFANPEIRYK</sequence>
<feature type="transmembrane region" description="Helical" evidence="11">
    <location>
        <begin position="227"/>
        <end position="253"/>
    </location>
</feature>
<dbReference type="PANTHER" id="PTHR43163:SF5">
    <property type="entry name" value="GLUTATHIONE TRANSPORT SYSTEM PERMEASE PROTEIN GSIC"/>
    <property type="match status" value="1"/>
</dbReference>
<dbReference type="AlphaFoldDB" id="A0A1J6I1P9"/>
<dbReference type="Pfam" id="PF00528">
    <property type="entry name" value="BPD_transp_1"/>
    <property type="match status" value="1"/>
</dbReference>
<evidence type="ECO:0000259" key="12">
    <source>
        <dbReference type="PROSITE" id="PS50928"/>
    </source>
</evidence>
<comment type="subcellular location">
    <subcellularLocation>
        <location evidence="1">Cell inner membrane</location>
        <topology evidence="1">Multi-pass membrane protein</topology>
    </subcellularLocation>
    <subcellularLocation>
        <location evidence="11">Cell membrane</location>
        <topology evidence="11">Multi-pass membrane protein</topology>
    </subcellularLocation>
</comment>
<feature type="transmembrane region" description="Helical" evidence="11">
    <location>
        <begin position="173"/>
        <end position="191"/>
    </location>
</feature>
<dbReference type="Gene3D" id="1.10.3720.10">
    <property type="entry name" value="MetI-like"/>
    <property type="match status" value="1"/>
</dbReference>
<accession>A0A1J6I1P9</accession>
<dbReference type="OrthoDB" id="9807402at2"/>
<evidence type="ECO:0000256" key="8">
    <source>
        <dbReference type="ARBA" id="ARBA00023136"/>
    </source>
</evidence>
<evidence type="ECO:0000256" key="1">
    <source>
        <dbReference type="ARBA" id="ARBA00004429"/>
    </source>
</evidence>
<comment type="function">
    <text evidence="9">Part of the ABC transporter complex GsiABCD involved in glutathione import. Probably responsible for the translocation of the substrate across the membrane.</text>
</comment>
<keyword evidence="6 11" id="KW-0812">Transmembrane</keyword>
<evidence type="ECO:0000256" key="10">
    <source>
        <dbReference type="ARBA" id="ARBA00041107"/>
    </source>
</evidence>
<feature type="transmembrane region" description="Helical" evidence="11">
    <location>
        <begin position="9"/>
        <end position="30"/>
    </location>
</feature>
<dbReference type="InterPro" id="IPR045621">
    <property type="entry name" value="BPD_transp_1_N"/>
</dbReference>
<dbReference type="SUPFAM" id="SSF161098">
    <property type="entry name" value="MetI-like"/>
    <property type="match status" value="1"/>
</dbReference>
<dbReference type="InterPro" id="IPR035906">
    <property type="entry name" value="MetI-like_sf"/>
</dbReference>
<evidence type="ECO:0000313" key="13">
    <source>
        <dbReference type="EMBL" id="OIS92810.1"/>
    </source>
</evidence>
<feature type="transmembrane region" description="Helical" evidence="11">
    <location>
        <begin position="273"/>
        <end position="299"/>
    </location>
</feature>
<evidence type="ECO:0000256" key="4">
    <source>
        <dbReference type="ARBA" id="ARBA00022475"/>
    </source>
</evidence>
<evidence type="ECO:0000256" key="11">
    <source>
        <dbReference type="RuleBase" id="RU363032"/>
    </source>
</evidence>
<evidence type="ECO:0000256" key="2">
    <source>
        <dbReference type="ARBA" id="ARBA00009306"/>
    </source>
</evidence>
<evidence type="ECO:0000256" key="7">
    <source>
        <dbReference type="ARBA" id="ARBA00022989"/>
    </source>
</evidence>
<keyword evidence="8 11" id="KW-0472">Membrane</keyword>
<keyword evidence="7 11" id="KW-1133">Transmembrane helix</keyword>
<dbReference type="NCBIfam" id="NF011661">
    <property type="entry name" value="PRK15081.1"/>
    <property type="match status" value="1"/>
</dbReference>
<dbReference type="FunFam" id="1.10.3720.10:FF:000024">
    <property type="entry name" value="Glutathione ABC transporter permease GsiC"/>
    <property type="match status" value="1"/>
</dbReference>
<feature type="transmembrane region" description="Helical" evidence="11">
    <location>
        <begin position="99"/>
        <end position="122"/>
    </location>
</feature>
<dbReference type="EMBL" id="MOEC01000013">
    <property type="protein sequence ID" value="OIS92810.1"/>
    <property type="molecule type" value="Genomic_DNA"/>
</dbReference>
<reference evidence="13 14" key="1">
    <citation type="submission" date="2016-10" db="EMBL/GenBank/DDBJ databases">
        <title>The Draft Genome Sequence of the Potato Rhizosphere Bacteria Ochrobactrum sp. IPA7.2.</title>
        <authorList>
            <person name="Gogoleva N.E."/>
            <person name="Khlopko Y.A."/>
            <person name="Burygin G.L."/>
            <person name="Plotnikov A.O."/>
        </authorList>
    </citation>
    <scope>NUCLEOTIDE SEQUENCE [LARGE SCALE GENOMIC DNA]</scope>
    <source>
        <strain evidence="13 14">IPA7.2</strain>
    </source>
</reference>
<evidence type="ECO:0000256" key="5">
    <source>
        <dbReference type="ARBA" id="ARBA00022519"/>
    </source>
</evidence>
<dbReference type="PANTHER" id="PTHR43163">
    <property type="entry name" value="DIPEPTIDE TRANSPORT SYSTEM PERMEASE PROTEIN DPPB-RELATED"/>
    <property type="match status" value="1"/>
</dbReference>
<feature type="domain" description="ABC transmembrane type-1" evidence="12">
    <location>
        <begin position="95"/>
        <end position="292"/>
    </location>
</feature>
<keyword evidence="3 11" id="KW-0813">Transport</keyword>
<dbReference type="Pfam" id="PF19300">
    <property type="entry name" value="BPD_transp_1_N"/>
    <property type="match status" value="1"/>
</dbReference>
<feature type="transmembrane region" description="Helical" evidence="11">
    <location>
        <begin position="134"/>
        <end position="161"/>
    </location>
</feature>
<evidence type="ECO:0000256" key="6">
    <source>
        <dbReference type="ARBA" id="ARBA00022692"/>
    </source>
</evidence>
<name>A0A1J6I1P9_9HYPH</name>